<comment type="caution">
    <text evidence="4">The sequence shown here is derived from an EMBL/GenBank/DDBJ whole genome shotgun (WGS) entry which is preliminary data.</text>
</comment>
<keyword evidence="2" id="KW-1133">Transmembrane helix</keyword>
<reference evidence="4" key="1">
    <citation type="submission" date="2019-08" db="EMBL/GenBank/DDBJ databases">
        <authorList>
            <person name="Kucharzyk K."/>
            <person name="Murdoch R.W."/>
            <person name="Higgins S."/>
            <person name="Loffler F."/>
        </authorList>
    </citation>
    <scope>NUCLEOTIDE SEQUENCE</scope>
</reference>
<dbReference type="PROSITE" id="PS51257">
    <property type="entry name" value="PROKAR_LIPOPROTEIN"/>
    <property type="match status" value="1"/>
</dbReference>
<keyword evidence="1" id="KW-0175">Coiled coil</keyword>
<accession>A0A644Z241</accession>
<evidence type="ECO:0000313" key="4">
    <source>
        <dbReference type="EMBL" id="MPM34091.1"/>
    </source>
</evidence>
<evidence type="ECO:0000256" key="1">
    <source>
        <dbReference type="SAM" id="Coils"/>
    </source>
</evidence>
<dbReference type="GO" id="GO:0030655">
    <property type="term" value="P:beta-lactam antibiotic catabolic process"/>
    <property type="evidence" value="ECO:0007669"/>
    <property type="project" value="InterPro"/>
</dbReference>
<evidence type="ECO:0000256" key="2">
    <source>
        <dbReference type="SAM" id="Phobius"/>
    </source>
</evidence>
<feature type="transmembrane region" description="Helical" evidence="2">
    <location>
        <begin position="12"/>
        <end position="33"/>
    </location>
</feature>
<dbReference type="SUPFAM" id="SSF56601">
    <property type="entry name" value="beta-lactamase/transpeptidase-like"/>
    <property type="match status" value="1"/>
</dbReference>
<dbReference type="EMBL" id="VSSQ01006866">
    <property type="protein sequence ID" value="MPM34091.1"/>
    <property type="molecule type" value="Genomic_DNA"/>
</dbReference>
<feature type="coiled-coil region" evidence="1">
    <location>
        <begin position="48"/>
        <end position="121"/>
    </location>
</feature>
<feature type="domain" description="Beta-lactamase class A catalytic" evidence="3">
    <location>
        <begin position="252"/>
        <end position="415"/>
    </location>
</feature>
<dbReference type="InterPro" id="IPR012338">
    <property type="entry name" value="Beta-lactam/transpept-like"/>
</dbReference>
<organism evidence="4">
    <name type="scientific">bioreactor metagenome</name>
    <dbReference type="NCBI Taxonomy" id="1076179"/>
    <lineage>
        <taxon>unclassified sequences</taxon>
        <taxon>metagenomes</taxon>
        <taxon>ecological metagenomes</taxon>
    </lineage>
</organism>
<keyword evidence="2" id="KW-0472">Membrane</keyword>
<keyword evidence="2" id="KW-0812">Transmembrane</keyword>
<proteinExistence type="predicted"/>
<dbReference type="Gene3D" id="3.40.710.10">
    <property type="entry name" value="DD-peptidase/beta-lactamase superfamily"/>
    <property type="match status" value="1"/>
</dbReference>
<gene>
    <name evidence="4" type="ORF">SDC9_80672</name>
</gene>
<evidence type="ECO:0000259" key="3">
    <source>
        <dbReference type="Pfam" id="PF13354"/>
    </source>
</evidence>
<dbReference type="InterPro" id="IPR045155">
    <property type="entry name" value="Beta-lactam_cat"/>
</dbReference>
<dbReference type="Pfam" id="PF13354">
    <property type="entry name" value="Beta-lactamase2"/>
    <property type="match status" value="1"/>
</dbReference>
<dbReference type="GO" id="GO:0008800">
    <property type="term" value="F:beta-lactamase activity"/>
    <property type="evidence" value="ECO:0007669"/>
    <property type="project" value="InterPro"/>
</dbReference>
<name>A0A644Z241_9ZZZZ</name>
<dbReference type="AlphaFoldDB" id="A0A644Z241"/>
<protein>
    <recommendedName>
        <fullName evidence="3">Beta-lactamase class A catalytic domain-containing protein</fullName>
    </recommendedName>
</protein>
<sequence length="446" mass="49350">MKSGDGNNGKTAITILSVLLFACAAALCFSLVLNFSNKKAGEETDKEFDAINEKNILLSAQIAEAEEKSKALRTSIAEKADEIEELKAQAGENASKYSGTIKEYENKITSLENEKYRLESELTVSDQKILTVRGELNSINSQVNKLKEKVSDDSVKLKLYEDILSIQNGAANKLVSLLSNPPKNDNGDIAQVSLYYENLVTGETMEYNADSEMFSASLIKAPYILNMLQTTERYAVCSVDAESGVKTFLPESGIYDLSDIYVYNKVSDYLGGSGVIRNAEDGARYTYYELAELSIAESDNIAFAALRNRFGYDEFYNYSASLNVTLAKKGAFWYSTARNMGRYFKDIYRYVNSGAEYADFYSGCLLRASLRTIICQAVAPTPALHKYGRDSANPVFHDAAVVLDEKAPYVLVIMTELGGITFNDQDYVRQIASAVNEIHISLNPRG</sequence>